<gene>
    <name evidence="2" type="ORF">NPIL_186961</name>
</gene>
<keyword evidence="3" id="KW-1185">Reference proteome</keyword>
<evidence type="ECO:0000313" key="2">
    <source>
        <dbReference type="EMBL" id="GFT73763.1"/>
    </source>
</evidence>
<name>A0A8X6PNT1_NEPPI</name>
<dbReference type="OrthoDB" id="10528217at2759"/>
<evidence type="ECO:0000313" key="3">
    <source>
        <dbReference type="Proteomes" id="UP000887013"/>
    </source>
</evidence>
<sequence>MFRSIRGFESSRDDYFFGPNPPTLRSLLSGGEEFSVPSGNRGPFLMGPKNSLLRGKGPPVDRTSGSHTHTRKFLRSSLLPLSGFWNDAWDTPSPYKNHSAQVRR</sequence>
<evidence type="ECO:0000256" key="1">
    <source>
        <dbReference type="SAM" id="MobiDB-lite"/>
    </source>
</evidence>
<organism evidence="2 3">
    <name type="scientific">Nephila pilipes</name>
    <name type="common">Giant wood spider</name>
    <name type="synonym">Nephila maculata</name>
    <dbReference type="NCBI Taxonomy" id="299642"/>
    <lineage>
        <taxon>Eukaryota</taxon>
        <taxon>Metazoa</taxon>
        <taxon>Ecdysozoa</taxon>
        <taxon>Arthropoda</taxon>
        <taxon>Chelicerata</taxon>
        <taxon>Arachnida</taxon>
        <taxon>Araneae</taxon>
        <taxon>Araneomorphae</taxon>
        <taxon>Entelegynae</taxon>
        <taxon>Araneoidea</taxon>
        <taxon>Nephilidae</taxon>
        <taxon>Nephila</taxon>
    </lineage>
</organism>
<reference evidence="2" key="1">
    <citation type="submission" date="2020-08" db="EMBL/GenBank/DDBJ databases">
        <title>Multicomponent nature underlies the extraordinary mechanical properties of spider dragline silk.</title>
        <authorList>
            <person name="Kono N."/>
            <person name="Nakamura H."/>
            <person name="Mori M."/>
            <person name="Yoshida Y."/>
            <person name="Ohtoshi R."/>
            <person name="Malay A.D."/>
            <person name="Moran D.A.P."/>
            <person name="Tomita M."/>
            <person name="Numata K."/>
            <person name="Arakawa K."/>
        </authorList>
    </citation>
    <scope>NUCLEOTIDE SEQUENCE</scope>
</reference>
<feature type="region of interest" description="Disordered" evidence="1">
    <location>
        <begin position="38"/>
        <end position="71"/>
    </location>
</feature>
<comment type="caution">
    <text evidence="2">The sequence shown here is derived from an EMBL/GenBank/DDBJ whole genome shotgun (WGS) entry which is preliminary data.</text>
</comment>
<dbReference type="Proteomes" id="UP000887013">
    <property type="component" value="Unassembled WGS sequence"/>
</dbReference>
<accession>A0A8X6PNT1</accession>
<protein>
    <submittedName>
        <fullName evidence="2">Uncharacterized protein</fullName>
    </submittedName>
</protein>
<dbReference type="AlphaFoldDB" id="A0A8X6PNT1"/>
<dbReference type="EMBL" id="BMAW01021620">
    <property type="protein sequence ID" value="GFT73763.1"/>
    <property type="molecule type" value="Genomic_DNA"/>
</dbReference>
<proteinExistence type="predicted"/>